<proteinExistence type="predicted"/>
<dbReference type="PANTHER" id="PTHR47160:SF10">
    <property type="entry name" value="MULE TRANSPOSASE DOMAIN-CONTAINING PROTEIN"/>
    <property type="match status" value="1"/>
</dbReference>
<evidence type="ECO:0000313" key="2">
    <source>
        <dbReference type="Proteomes" id="UP001234178"/>
    </source>
</evidence>
<dbReference type="EMBL" id="JAOYFB010000038">
    <property type="protein sequence ID" value="KAK4027817.1"/>
    <property type="molecule type" value="Genomic_DNA"/>
</dbReference>
<evidence type="ECO:0000313" key="1">
    <source>
        <dbReference type="EMBL" id="KAK4027817.1"/>
    </source>
</evidence>
<dbReference type="Proteomes" id="UP001234178">
    <property type="component" value="Unassembled WGS sequence"/>
</dbReference>
<gene>
    <name evidence="1" type="ORF">OUZ56_016958</name>
</gene>
<reference evidence="1 2" key="1">
    <citation type="journal article" date="2023" name="Nucleic Acids Res.">
        <title>The hologenome of Daphnia magna reveals possible DNA methylation and microbiome-mediated evolution of the host genome.</title>
        <authorList>
            <person name="Chaturvedi A."/>
            <person name="Li X."/>
            <person name="Dhandapani V."/>
            <person name="Marshall H."/>
            <person name="Kissane S."/>
            <person name="Cuenca-Cambronero M."/>
            <person name="Asole G."/>
            <person name="Calvet F."/>
            <person name="Ruiz-Romero M."/>
            <person name="Marangio P."/>
            <person name="Guigo R."/>
            <person name="Rago D."/>
            <person name="Mirbahai L."/>
            <person name="Eastwood N."/>
            <person name="Colbourne J.K."/>
            <person name="Zhou J."/>
            <person name="Mallon E."/>
            <person name="Orsini L."/>
        </authorList>
    </citation>
    <scope>NUCLEOTIDE SEQUENCE [LARGE SCALE GENOMIC DNA]</scope>
    <source>
        <strain evidence="1">LRV0_1</strain>
    </source>
</reference>
<name>A0ABR0ARR8_9CRUS</name>
<sequence>MAEDIEDRFKFLPSARDCGTENEEVQHLVLTDTINFHLWHVNGSGSQCYRKRSHNCLARVYFDEELRRYVQGVNHNDHPNDEQEILNRERKHYCKVQFQQTNISYEAIHARVCELCPFKSIQIISTFYFRKQKDGTNFYSGEVLWMDVATGNEESAQVFGNFEVLRAASDPLTRKSKQLHVLAIDLVKQKCQELFGRIPAPTIFVADYELALLGAVTECFAGCKSRGCWFHTSQAIYCKACNFGLEAAYTTLQVVRRIIRMGMNLPLLNNSLIPQGLESRADKLRTLGCKANRDISNAESGMLISEQRKLDKQIRENTDQLDRELTGNPDADIQPITEFLKTATEDNTENYPKNDFTDAYENHAPHIHAAFQMLLDPTQVLVPQARPLNRNEPPLQFADPIRIAPQPARRVGRLRLNPLPQPRAINYQAAVSEIARRNAAVYRGRQRGGRRAVPVLRPAVEPEPEILATEMEVENFFNVQQNQECLAGDGERQQLV</sequence>
<organism evidence="1 2">
    <name type="scientific">Daphnia magna</name>
    <dbReference type="NCBI Taxonomy" id="35525"/>
    <lineage>
        <taxon>Eukaryota</taxon>
        <taxon>Metazoa</taxon>
        <taxon>Ecdysozoa</taxon>
        <taxon>Arthropoda</taxon>
        <taxon>Crustacea</taxon>
        <taxon>Branchiopoda</taxon>
        <taxon>Diplostraca</taxon>
        <taxon>Cladocera</taxon>
        <taxon>Anomopoda</taxon>
        <taxon>Daphniidae</taxon>
        <taxon>Daphnia</taxon>
    </lineage>
</organism>
<evidence type="ECO:0008006" key="3">
    <source>
        <dbReference type="Google" id="ProtNLM"/>
    </source>
</evidence>
<keyword evidence="2" id="KW-1185">Reference proteome</keyword>
<comment type="caution">
    <text evidence="1">The sequence shown here is derived from an EMBL/GenBank/DDBJ whole genome shotgun (WGS) entry which is preliminary data.</text>
</comment>
<dbReference type="PANTHER" id="PTHR47160">
    <property type="entry name" value="PUTATIVE-RELATED"/>
    <property type="match status" value="1"/>
</dbReference>
<protein>
    <recommendedName>
        <fullName evidence="3">MULE transposase domain-containing protein</fullName>
    </recommendedName>
</protein>
<accession>A0ABR0ARR8</accession>